<accession>A0ABU6XQ02</accession>
<dbReference type="Proteomes" id="UP001341840">
    <property type="component" value="Unassembled WGS sequence"/>
</dbReference>
<proteinExistence type="predicted"/>
<protein>
    <submittedName>
        <fullName evidence="1">Uncharacterized protein</fullName>
    </submittedName>
</protein>
<comment type="caution">
    <text evidence="1">The sequence shown here is derived from an EMBL/GenBank/DDBJ whole genome shotgun (WGS) entry which is preliminary data.</text>
</comment>
<evidence type="ECO:0000313" key="1">
    <source>
        <dbReference type="EMBL" id="MED6199405.1"/>
    </source>
</evidence>
<dbReference type="EMBL" id="JASCZI010212419">
    <property type="protein sequence ID" value="MED6199405.1"/>
    <property type="molecule type" value="Genomic_DNA"/>
</dbReference>
<sequence length="116" mass="12845">MIDSLAGGSLHMKTTEEALELIEIVANNQYMYSSERAVKSGVMELSTIDTLSAQKKIMSQQINSLNQQAKFGAKVAKESVRNDKIAKKSLKVKSRAYVYAPKKPMRTHCHNLGVTS</sequence>
<organism evidence="1 2">
    <name type="scientific">Stylosanthes scabra</name>
    <dbReference type="NCBI Taxonomy" id="79078"/>
    <lineage>
        <taxon>Eukaryota</taxon>
        <taxon>Viridiplantae</taxon>
        <taxon>Streptophyta</taxon>
        <taxon>Embryophyta</taxon>
        <taxon>Tracheophyta</taxon>
        <taxon>Spermatophyta</taxon>
        <taxon>Magnoliopsida</taxon>
        <taxon>eudicotyledons</taxon>
        <taxon>Gunneridae</taxon>
        <taxon>Pentapetalae</taxon>
        <taxon>rosids</taxon>
        <taxon>fabids</taxon>
        <taxon>Fabales</taxon>
        <taxon>Fabaceae</taxon>
        <taxon>Papilionoideae</taxon>
        <taxon>50 kb inversion clade</taxon>
        <taxon>dalbergioids sensu lato</taxon>
        <taxon>Dalbergieae</taxon>
        <taxon>Pterocarpus clade</taxon>
        <taxon>Stylosanthes</taxon>
    </lineage>
</organism>
<keyword evidence="2" id="KW-1185">Reference proteome</keyword>
<gene>
    <name evidence="1" type="ORF">PIB30_075644</name>
</gene>
<evidence type="ECO:0000313" key="2">
    <source>
        <dbReference type="Proteomes" id="UP001341840"/>
    </source>
</evidence>
<reference evidence="1 2" key="1">
    <citation type="journal article" date="2023" name="Plants (Basel)">
        <title>Bridging the Gap: Combining Genomics and Transcriptomics Approaches to Understand Stylosanthes scabra, an Orphan Legume from the Brazilian Caatinga.</title>
        <authorList>
            <person name="Ferreira-Neto J.R.C."/>
            <person name="da Silva M.D."/>
            <person name="Binneck E."/>
            <person name="de Melo N.F."/>
            <person name="da Silva R.H."/>
            <person name="de Melo A.L.T.M."/>
            <person name="Pandolfi V."/>
            <person name="Bustamante F.O."/>
            <person name="Brasileiro-Vidal A.C."/>
            <person name="Benko-Iseppon A.M."/>
        </authorList>
    </citation>
    <scope>NUCLEOTIDE SEQUENCE [LARGE SCALE GENOMIC DNA]</scope>
    <source>
        <tissue evidence="1">Leaves</tissue>
    </source>
</reference>
<name>A0ABU6XQ02_9FABA</name>